<feature type="region of interest" description="Disordered" evidence="3">
    <location>
        <begin position="177"/>
        <end position="249"/>
    </location>
</feature>
<dbReference type="PANTHER" id="PTHR11731:SF193">
    <property type="entry name" value="DIPEPTIDYL PEPTIDASE 9"/>
    <property type="match status" value="1"/>
</dbReference>
<dbReference type="Proteomes" id="UP000593892">
    <property type="component" value="Chromosome"/>
</dbReference>
<proteinExistence type="predicted"/>
<dbReference type="InterPro" id="IPR002469">
    <property type="entry name" value="Peptidase_S9B_N"/>
</dbReference>
<reference evidence="7 8" key="1">
    <citation type="submission" date="2020-10" db="EMBL/GenBank/DDBJ databases">
        <title>Complete genome sequence of Paludibaculum fermentans P105T, a facultatively anaerobic acidobacterium capable of dissimilatory Fe(III) reduction.</title>
        <authorList>
            <person name="Dedysh S.N."/>
            <person name="Beletsky A.V."/>
            <person name="Kulichevskaya I.S."/>
            <person name="Mardanov A.V."/>
            <person name="Ravin N.V."/>
        </authorList>
    </citation>
    <scope>NUCLEOTIDE SEQUENCE [LARGE SCALE GENOMIC DNA]</scope>
    <source>
        <strain evidence="7 8">P105</strain>
    </source>
</reference>
<evidence type="ECO:0000256" key="3">
    <source>
        <dbReference type="SAM" id="MobiDB-lite"/>
    </source>
</evidence>
<dbReference type="Gene3D" id="2.140.10.30">
    <property type="entry name" value="Dipeptidylpeptidase IV, N-terminal domain"/>
    <property type="match status" value="2"/>
</dbReference>
<dbReference type="AlphaFoldDB" id="A0A7S7NRF0"/>
<dbReference type="InterPro" id="IPR002471">
    <property type="entry name" value="Pept_S9_AS"/>
</dbReference>
<dbReference type="InterPro" id="IPR029058">
    <property type="entry name" value="AB_hydrolase_fold"/>
</dbReference>
<dbReference type="SUPFAM" id="SSF53474">
    <property type="entry name" value="alpha/beta-Hydrolases"/>
    <property type="match status" value="1"/>
</dbReference>
<dbReference type="PANTHER" id="PTHR11731">
    <property type="entry name" value="PROTEASE FAMILY S9B,C DIPEPTIDYL-PEPTIDASE IV-RELATED"/>
    <property type="match status" value="1"/>
</dbReference>
<keyword evidence="4" id="KW-0732">Signal</keyword>
<evidence type="ECO:0000259" key="6">
    <source>
        <dbReference type="Pfam" id="PF00930"/>
    </source>
</evidence>
<keyword evidence="1" id="KW-0645">Protease</keyword>
<dbReference type="Gene3D" id="3.40.50.1820">
    <property type="entry name" value="alpha/beta hydrolase"/>
    <property type="match status" value="1"/>
</dbReference>
<dbReference type="InterPro" id="IPR050278">
    <property type="entry name" value="Serine_Prot_S9B/DPPIV"/>
</dbReference>
<name>A0A7S7NRF0_PALFE</name>
<evidence type="ECO:0000256" key="2">
    <source>
        <dbReference type="ARBA" id="ARBA00022801"/>
    </source>
</evidence>
<sequence>MKPLVSTVLCILMAVPASPQAVPARPLPLTVDSIMRGPGLYGYPPRAIRWSGNGQRVYFEWKLCTDPLDKDYDTYVVNRDGSGLTKLSEDDAKLAPPATGSESKDKKLVVYGDHGDLFLYDRTTDKVRQLTKTSDAESNPQFTRDARKVAFVRSGNLYTLSLADGVLEQLTDIRPAGATPAAPAATGPRRGAQGEASDEETKKGTDSQEALKKEERELLDIVDRRAKKREESEARRKKENPRKPMNLGPRQTAANILLAPDETYAVVTVTERAADAKTTVVPNYVTEAGYTEDIPSRTNVGDTPNRSRMAMVKVATGEVTWLDHGQKLPADDKVKPPVKESERPVTLLNPRWSADGTKLAVAGRSGDNKDRWIFAADTSTGKLNPIFHLHDDAWVDGPGSFQLGWLPDNHTLYFQAEITGWSHLYTIDWTGGEPKALTSGNWEVESVELSKDESRFGLVTSEASVHERDFYWMSVNGGPRTRITSQPGDYDVTVSPDEQMLAVVHSYTNKPPDLYLMENKPGAAMTRVTTSPAPEFSSFPWLDAPIVKVPARDGAGVPARLYQPKNWKKGGPAVIFVHGAGYLQNVHRWWSSYSREYMFHHLLMERGYLVIDVDYRGSAGYGRDWRTGIYRHMGGKDLDDQVDAARYIVKEFGVDPKRIGLYGGSYGGFITLMALFTQPDVFAAGAALRPVTDWAHYNHGYTSNILNLPQKDLEAYKQSSPIYHAAGLKGALLICHGMVDTNVHFQDTVRLVQKLIELRKENWEVAMFPVEDHGFVQPTSWADEYKRILRLFETNLKK</sequence>
<keyword evidence="8" id="KW-1185">Reference proteome</keyword>
<feature type="domain" description="Dipeptidylpeptidase IV N-terminal" evidence="6">
    <location>
        <begin position="308"/>
        <end position="511"/>
    </location>
</feature>
<organism evidence="7 8">
    <name type="scientific">Paludibaculum fermentans</name>
    <dbReference type="NCBI Taxonomy" id="1473598"/>
    <lineage>
        <taxon>Bacteria</taxon>
        <taxon>Pseudomonadati</taxon>
        <taxon>Acidobacteriota</taxon>
        <taxon>Terriglobia</taxon>
        <taxon>Bryobacterales</taxon>
        <taxon>Bryobacteraceae</taxon>
        <taxon>Paludibaculum</taxon>
    </lineage>
</organism>
<dbReference type="KEGG" id="pfer:IRI77_00325"/>
<dbReference type="Pfam" id="PF00326">
    <property type="entry name" value="Peptidase_S9"/>
    <property type="match status" value="1"/>
</dbReference>
<dbReference type="SUPFAM" id="SSF82171">
    <property type="entry name" value="DPP6 N-terminal domain-like"/>
    <property type="match status" value="1"/>
</dbReference>
<gene>
    <name evidence="7" type="ORF">IRI77_00325</name>
</gene>
<dbReference type="GO" id="GO:0008239">
    <property type="term" value="F:dipeptidyl-peptidase activity"/>
    <property type="evidence" value="ECO:0007669"/>
    <property type="project" value="TreeGrafter"/>
</dbReference>
<feature type="domain" description="Peptidase S9 prolyl oligopeptidase catalytic" evidence="5">
    <location>
        <begin position="602"/>
        <end position="797"/>
    </location>
</feature>
<accession>A0A7S7NRF0</accession>
<evidence type="ECO:0000313" key="8">
    <source>
        <dbReference type="Proteomes" id="UP000593892"/>
    </source>
</evidence>
<feature type="compositionally biased region" description="Low complexity" evidence="3">
    <location>
        <begin position="177"/>
        <end position="191"/>
    </location>
</feature>
<dbReference type="RefSeq" id="WP_194450107.1">
    <property type="nucleotide sequence ID" value="NZ_CP063849.1"/>
</dbReference>
<feature type="chain" id="PRO_5032568262" evidence="4">
    <location>
        <begin position="22"/>
        <end position="798"/>
    </location>
</feature>
<dbReference type="GO" id="GO:0006508">
    <property type="term" value="P:proteolysis"/>
    <property type="evidence" value="ECO:0007669"/>
    <property type="project" value="UniProtKB-KW"/>
</dbReference>
<dbReference type="Pfam" id="PF00930">
    <property type="entry name" value="DPPIV_N"/>
    <property type="match status" value="2"/>
</dbReference>
<evidence type="ECO:0000256" key="1">
    <source>
        <dbReference type="ARBA" id="ARBA00022670"/>
    </source>
</evidence>
<evidence type="ECO:0000256" key="4">
    <source>
        <dbReference type="SAM" id="SignalP"/>
    </source>
</evidence>
<evidence type="ECO:0000313" key="7">
    <source>
        <dbReference type="EMBL" id="QOY88445.1"/>
    </source>
</evidence>
<feature type="compositionally biased region" description="Basic and acidic residues" evidence="3">
    <location>
        <begin position="199"/>
        <end position="236"/>
    </location>
</feature>
<dbReference type="GO" id="GO:0004252">
    <property type="term" value="F:serine-type endopeptidase activity"/>
    <property type="evidence" value="ECO:0007669"/>
    <property type="project" value="InterPro"/>
</dbReference>
<dbReference type="EMBL" id="CP063849">
    <property type="protein sequence ID" value="QOY88445.1"/>
    <property type="molecule type" value="Genomic_DNA"/>
</dbReference>
<dbReference type="InterPro" id="IPR001375">
    <property type="entry name" value="Peptidase_S9_cat"/>
</dbReference>
<evidence type="ECO:0000259" key="5">
    <source>
        <dbReference type="Pfam" id="PF00326"/>
    </source>
</evidence>
<feature type="signal peptide" evidence="4">
    <location>
        <begin position="1"/>
        <end position="21"/>
    </location>
</feature>
<dbReference type="PROSITE" id="PS00708">
    <property type="entry name" value="PRO_ENDOPEP_SER"/>
    <property type="match status" value="1"/>
</dbReference>
<feature type="domain" description="Dipeptidylpeptidase IV N-terminal" evidence="6">
    <location>
        <begin position="114"/>
        <end position="172"/>
    </location>
</feature>
<protein>
    <submittedName>
        <fullName evidence="7">Prolyl oligopeptidase family serine peptidase</fullName>
    </submittedName>
</protein>
<keyword evidence="2" id="KW-0378">Hydrolase</keyword>